<dbReference type="RefSeq" id="WP_206584981.1">
    <property type="nucleotide sequence ID" value="NZ_JAFKCU010000001.1"/>
</dbReference>
<name>A0ABS3CFA6_9BACT</name>
<evidence type="ECO:0000313" key="1">
    <source>
        <dbReference type="EMBL" id="MBN7814329.1"/>
    </source>
</evidence>
<reference evidence="1 2" key="1">
    <citation type="submission" date="2021-03" db="EMBL/GenBank/DDBJ databases">
        <title>novel species isolated from a fishpond in China.</title>
        <authorList>
            <person name="Lu H."/>
            <person name="Cai Z."/>
        </authorList>
    </citation>
    <scope>NUCLEOTIDE SEQUENCE [LARGE SCALE GENOMIC DNA]</scope>
    <source>
        <strain evidence="1 2">YJ13C</strain>
    </source>
</reference>
<sequence>MQRLFLIFCLGLFFSCENSKESKNPENGNILENLTFSVDTVVIDAGEEIINLKNGVRLASVNESKSHFYLFDDKGSQVQKIYLDKLAWEENLPFEKEGPNGIGTGRHSKVIVYSEENFLFVSFPITGIFSKEGGLLKDLTIRYEDFKIEGQEEDESLNLTSQLTLADDQKTAFALPTNLLKGTRKLVKLDLEDSTGKILPIPALDIASEYHIIRQVDDMGMTIYTEPIHIQKFGSDVYLLTQSTNKIYQFDFHTDSVQLHEFDFTIVANQKEIPVKNKVKTEEDFASQIEKAKSQINFEKLIYDEQSETFYRFGRKNIPQANKEVQKIQSFLFAFDKDLNLIGETELKGLETLPESPFFKDGKLWSYVNVEDELGFAVFTFDF</sequence>
<dbReference type="EMBL" id="JAFKCU010000001">
    <property type="protein sequence ID" value="MBN7814329.1"/>
    <property type="molecule type" value="Genomic_DNA"/>
</dbReference>
<gene>
    <name evidence="1" type="ORF">J0A69_02760</name>
</gene>
<dbReference type="InterPro" id="IPR025316">
    <property type="entry name" value="DUF4221"/>
</dbReference>
<evidence type="ECO:0000313" key="2">
    <source>
        <dbReference type="Proteomes" id="UP000664480"/>
    </source>
</evidence>
<dbReference type="PROSITE" id="PS51257">
    <property type="entry name" value="PROKAR_LIPOPROTEIN"/>
    <property type="match status" value="1"/>
</dbReference>
<proteinExistence type="predicted"/>
<dbReference type="Pfam" id="PF13970">
    <property type="entry name" value="DUF4221"/>
    <property type="match status" value="1"/>
</dbReference>
<comment type="caution">
    <text evidence="1">The sequence shown here is derived from an EMBL/GenBank/DDBJ whole genome shotgun (WGS) entry which is preliminary data.</text>
</comment>
<accession>A0ABS3CFA6</accession>
<dbReference type="Proteomes" id="UP000664480">
    <property type="component" value="Unassembled WGS sequence"/>
</dbReference>
<protein>
    <submittedName>
        <fullName evidence="1">DUF4221 family protein</fullName>
    </submittedName>
</protein>
<keyword evidence="2" id="KW-1185">Reference proteome</keyword>
<organism evidence="1 2">
    <name type="scientific">Algoriphagus pacificus</name>
    <dbReference type="NCBI Taxonomy" id="2811234"/>
    <lineage>
        <taxon>Bacteria</taxon>
        <taxon>Pseudomonadati</taxon>
        <taxon>Bacteroidota</taxon>
        <taxon>Cytophagia</taxon>
        <taxon>Cytophagales</taxon>
        <taxon>Cyclobacteriaceae</taxon>
        <taxon>Algoriphagus</taxon>
    </lineage>
</organism>